<evidence type="ECO:0000256" key="3">
    <source>
        <dbReference type="SAM" id="MobiDB-lite"/>
    </source>
</evidence>
<evidence type="ECO:0000256" key="2">
    <source>
        <dbReference type="ARBA" id="ARBA00023219"/>
    </source>
</evidence>
<dbReference type="InterPro" id="IPR038713">
    <property type="entry name" value="Terminase_Gp1_N_sf"/>
</dbReference>
<dbReference type="GO" id="GO:0051276">
    <property type="term" value="P:chromosome organization"/>
    <property type="evidence" value="ECO:0007669"/>
    <property type="project" value="InterPro"/>
</dbReference>
<name>A0A8S5M387_9CAUD</name>
<evidence type="ECO:0000256" key="1">
    <source>
        <dbReference type="ARBA" id="ARBA00022612"/>
    </source>
</evidence>
<dbReference type="Gene3D" id="1.10.10.1400">
    <property type="entry name" value="Terminase, small subunit, N-terminal DNA-binding domain, HTH motif"/>
    <property type="match status" value="1"/>
</dbReference>
<dbReference type="InterPro" id="IPR052404">
    <property type="entry name" value="SPP1-like_terminase"/>
</dbReference>
<dbReference type="PANTHER" id="PTHR41328">
    <property type="entry name" value="TERMINASE SMALL SUBUNIT-RELATED"/>
    <property type="match status" value="1"/>
</dbReference>
<dbReference type="Pfam" id="PF03592">
    <property type="entry name" value="Terminase_2"/>
    <property type="match status" value="1"/>
</dbReference>
<protein>
    <submittedName>
        <fullName evidence="4">Terminase small subunit</fullName>
    </submittedName>
</protein>
<dbReference type="InterPro" id="IPR005335">
    <property type="entry name" value="Terminase_ssu"/>
</dbReference>
<keyword evidence="1" id="KW-1188">Viral release from host cell</keyword>
<feature type="region of interest" description="Disordered" evidence="3">
    <location>
        <begin position="113"/>
        <end position="137"/>
    </location>
</feature>
<keyword evidence="2" id="KW-0231">Viral genome packaging</keyword>
<dbReference type="PANTHER" id="PTHR41328:SF3">
    <property type="entry name" value="PBSX PHAGE TERMINASE SMALL SUBUNIT"/>
    <property type="match status" value="1"/>
</dbReference>
<organism evidence="4">
    <name type="scientific">Myoviridae sp. ctdxI18</name>
    <dbReference type="NCBI Taxonomy" id="2826673"/>
    <lineage>
        <taxon>Viruses</taxon>
        <taxon>Duplodnaviria</taxon>
        <taxon>Heunggongvirae</taxon>
        <taxon>Uroviricota</taxon>
        <taxon>Caudoviricetes</taxon>
    </lineage>
</organism>
<dbReference type="EMBL" id="BK014808">
    <property type="protein sequence ID" value="DAD76749.1"/>
    <property type="molecule type" value="Genomic_DNA"/>
</dbReference>
<accession>A0A8S5M387</accession>
<proteinExistence type="predicted"/>
<sequence length="137" mass="15505">MGKETLTPKQRLFCYEYVLDHNGKRSYQAAYPNCKAPGSAESQASRLLRNDKVKKFIAELEKRKLDKLDFTATDVLNALCSIGFAETAKPPNTSDRVKALAELLRHFELARGHEDEQTDDGFLEALEQKAGEQAWEE</sequence>
<reference evidence="4" key="1">
    <citation type="journal article" date="2021" name="Proc. Natl. Acad. Sci. U.S.A.">
        <title>A Catalog of Tens of Thousands of Viruses from Human Metagenomes Reveals Hidden Associations with Chronic Diseases.</title>
        <authorList>
            <person name="Tisza M.J."/>
            <person name="Buck C.B."/>
        </authorList>
    </citation>
    <scope>NUCLEOTIDE SEQUENCE</scope>
    <source>
        <strain evidence="4">CtdxI18</strain>
    </source>
</reference>
<evidence type="ECO:0000313" key="4">
    <source>
        <dbReference type="EMBL" id="DAD76749.1"/>
    </source>
</evidence>